<dbReference type="PROSITE" id="PS00600">
    <property type="entry name" value="AA_TRANSFER_CLASS_3"/>
    <property type="match status" value="1"/>
</dbReference>
<proteinExistence type="inferred from homology"/>
<dbReference type="Proteomes" id="UP000320390">
    <property type="component" value="Chromosome"/>
</dbReference>
<dbReference type="PANTHER" id="PTHR11986">
    <property type="entry name" value="AMINOTRANSFERASE CLASS III"/>
    <property type="match status" value="1"/>
</dbReference>
<dbReference type="GO" id="GO:0030170">
    <property type="term" value="F:pyridoxal phosphate binding"/>
    <property type="evidence" value="ECO:0007669"/>
    <property type="project" value="InterPro"/>
</dbReference>
<dbReference type="InterPro" id="IPR015424">
    <property type="entry name" value="PyrdxlP-dep_Trfase"/>
</dbReference>
<dbReference type="GO" id="GO:0042802">
    <property type="term" value="F:identical protein binding"/>
    <property type="evidence" value="ECO:0007669"/>
    <property type="project" value="TreeGrafter"/>
</dbReference>
<keyword evidence="3 6" id="KW-0808">Transferase</keyword>
<gene>
    <name evidence="6" type="primary">argD_2</name>
    <name evidence="6" type="ORF">Poly30_47780</name>
</gene>
<dbReference type="CDD" id="cd00610">
    <property type="entry name" value="OAT_like"/>
    <property type="match status" value="1"/>
</dbReference>
<dbReference type="GO" id="GO:0003992">
    <property type="term" value="F:N2-acetyl-L-ornithine:2-oxoglutarate 5-aminotransferase activity"/>
    <property type="evidence" value="ECO:0007669"/>
    <property type="project" value="UniProtKB-EC"/>
</dbReference>
<evidence type="ECO:0000256" key="3">
    <source>
        <dbReference type="ARBA" id="ARBA00022679"/>
    </source>
</evidence>
<evidence type="ECO:0000313" key="7">
    <source>
        <dbReference type="Proteomes" id="UP000320390"/>
    </source>
</evidence>
<evidence type="ECO:0000313" key="6">
    <source>
        <dbReference type="EMBL" id="QDV09221.1"/>
    </source>
</evidence>
<dbReference type="OrthoDB" id="9816013at2"/>
<dbReference type="Gene3D" id="3.40.640.10">
    <property type="entry name" value="Type I PLP-dependent aspartate aminotransferase-like (Major domain)"/>
    <property type="match status" value="1"/>
</dbReference>
<dbReference type="InterPro" id="IPR005814">
    <property type="entry name" value="Aminotrans_3"/>
</dbReference>
<evidence type="ECO:0000256" key="4">
    <source>
        <dbReference type="ARBA" id="ARBA00022898"/>
    </source>
</evidence>
<reference evidence="6 7" key="1">
    <citation type="submission" date="2019-02" db="EMBL/GenBank/DDBJ databases">
        <title>Deep-cultivation of Planctomycetes and their phenomic and genomic characterization uncovers novel biology.</title>
        <authorList>
            <person name="Wiegand S."/>
            <person name="Jogler M."/>
            <person name="Boedeker C."/>
            <person name="Pinto D."/>
            <person name="Vollmers J."/>
            <person name="Rivas-Marin E."/>
            <person name="Kohn T."/>
            <person name="Peeters S.H."/>
            <person name="Heuer A."/>
            <person name="Rast P."/>
            <person name="Oberbeckmann S."/>
            <person name="Bunk B."/>
            <person name="Jeske O."/>
            <person name="Meyerdierks A."/>
            <person name="Storesund J.E."/>
            <person name="Kallscheuer N."/>
            <person name="Luecker S."/>
            <person name="Lage O.M."/>
            <person name="Pohl T."/>
            <person name="Merkel B.J."/>
            <person name="Hornburger P."/>
            <person name="Mueller R.-W."/>
            <person name="Bruemmer F."/>
            <person name="Labrenz M."/>
            <person name="Spormann A.M."/>
            <person name="Op den Camp H."/>
            <person name="Overmann J."/>
            <person name="Amann R."/>
            <person name="Jetten M.S.M."/>
            <person name="Mascher T."/>
            <person name="Medema M.H."/>
            <person name="Devos D.P."/>
            <person name="Kaster A.-K."/>
            <person name="Ovreas L."/>
            <person name="Rohde M."/>
            <person name="Galperin M.Y."/>
            <person name="Jogler C."/>
        </authorList>
    </citation>
    <scope>NUCLEOTIDE SEQUENCE [LARGE SCALE GENOMIC DNA]</scope>
    <source>
        <strain evidence="6 7">Poly30</strain>
    </source>
</reference>
<comment type="similarity">
    <text evidence="5">Belongs to the class-III pyridoxal-phosphate-dependent aminotransferase family.</text>
</comment>
<dbReference type="Gene3D" id="3.90.1150.10">
    <property type="entry name" value="Aspartate Aminotransferase, domain 1"/>
    <property type="match status" value="1"/>
</dbReference>
<dbReference type="RefSeq" id="WP_145203231.1">
    <property type="nucleotide sequence ID" value="NZ_CP036434.1"/>
</dbReference>
<accession>A0A518EYQ3</accession>
<dbReference type="InterPro" id="IPR015422">
    <property type="entry name" value="PyrdxlP-dep_Trfase_small"/>
</dbReference>
<dbReference type="InterPro" id="IPR050103">
    <property type="entry name" value="Class-III_PLP-dep_AT"/>
</dbReference>
<evidence type="ECO:0000256" key="5">
    <source>
        <dbReference type="RuleBase" id="RU003560"/>
    </source>
</evidence>
<dbReference type="EMBL" id="CP036434">
    <property type="protein sequence ID" value="QDV09221.1"/>
    <property type="molecule type" value="Genomic_DNA"/>
</dbReference>
<evidence type="ECO:0000256" key="2">
    <source>
        <dbReference type="ARBA" id="ARBA00022576"/>
    </source>
</evidence>
<keyword evidence="4 5" id="KW-0663">Pyridoxal phosphate</keyword>
<dbReference type="EC" id="2.6.1.11" evidence="6"/>
<dbReference type="NCBIfam" id="NF002325">
    <property type="entry name" value="PRK01278.1"/>
    <property type="match status" value="1"/>
</dbReference>
<dbReference type="PIRSF" id="PIRSF000521">
    <property type="entry name" value="Transaminase_4ab_Lys_Orn"/>
    <property type="match status" value="1"/>
</dbReference>
<dbReference type="FunFam" id="3.40.640.10:FF:000004">
    <property type="entry name" value="Acetylornithine aminotransferase"/>
    <property type="match status" value="1"/>
</dbReference>
<protein>
    <submittedName>
        <fullName evidence="6">Acetylornithine aminotransferase</fullName>
        <ecNumber evidence="6">2.6.1.11</ecNumber>
    </submittedName>
</protein>
<name>A0A518EYQ3_9BACT</name>
<evidence type="ECO:0000256" key="1">
    <source>
        <dbReference type="ARBA" id="ARBA00001933"/>
    </source>
</evidence>
<keyword evidence="2 6" id="KW-0032">Aminotransferase</keyword>
<comment type="cofactor">
    <cofactor evidence="1">
        <name>pyridoxal 5'-phosphate</name>
        <dbReference type="ChEBI" id="CHEBI:597326"/>
    </cofactor>
</comment>
<dbReference type="Pfam" id="PF00202">
    <property type="entry name" value="Aminotran_3"/>
    <property type="match status" value="1"/>
</dbReference>
<dbReference type="PANTHER" id="PTHR11986:SF79">
    <property type="entry name" value="ACETYLORNITHINE AMINOTRANSFERASE, MITOCHONDRIAL"/>
    <property type="match status" value="1"/>
</dbReference>
<dbReference type="AlphaFoldDB" id="A0A518EYQ3"/>
<keyword evidence="7" id="KW-1185">Reference proteome</keyword>
<dbReference type="SUPFAM" id="SSF53383">
    <property type="entry name" value="PLP-dependent transferases"/>
    <property type="match status" value="1"/>
</dbReference>
<organism evidence="6 7">
    <name type="scientific">Saltatorellus ferox</name>
    <dbReference type="NCBI Taxonomy" id="2528018"/>
    <lineage>
        <taxon>Bacteria</taxon>
        <taxon>Pseudomonadati</taxon>
        <taxon>Planctomycetota</taxon>
        <taxon>Planctomycetia</taxon>
        <taxon>Planctomycetia incertae sedis</taxon>
        <taxon>Saltatorellus</taxon>
    </lineage>
</organism>
<dbReference type="InterPro" id="IPR015421">
    <property type="entry name" value="PyrdxlP-dep_Trfase_major"/>
</dbReference>
<sequence>MAPETTTPSVDRTMGTYRRAHPLFVSGKGAWLFDSEGNRYLDFISGIGAACLGHGHPALAKALGEQAATLGHISNLYRNAPGEAFAARLCEAAGMDAVFFSNSGSEANEGALKLARKYHLAKGEPGRQSFVALKGGFHGRTFGSLSVTSKAAYREPFGAMLEVEFVDPGDHEALAAALAKRPAALILEPIQGEGGILELCDGFLRKARALCTETGTVLIHDEVQCGGGRTGTFLASMRAGDDAKPDVVTLAKPIGAGVPIGAMLARGEMAKTLQPGEHGSTFGGGTLACRAGLVVLDELEAGLQDHVIEIGHAFGKGLDDLVARHDVLAVRRGRGVIQGVVAPGRSSDIVDGLFRAGVLAVTAAQDVVRFLPPYILTADELAEGIERFDRLLTDFF</sequence>
<dbReference type="InterPro" id="IPR049704">
    <property type="entry name" value="Aminotrans_3_PPA_site"/>
</dbReference>